<organism evidence="3 4">
    <name type="scientific">Frankia nepalensis</name>
    <dbReference type="NCBI Taxonomy" id="1836974"/>
    <lineage>
        <taxon>Bacteria</taxon>
        <taxon>Bacillati</taxon>
        <taxon>Actinomycetota</taxon>
        <taxon>Actinomycetes</taxon>
        <taxon>Frankiales</taxon>
        <taxon>Frankiaceae</taxon>
        <taxon>Frankia</taxon>
    </lineage>
</organism>
<evidence type="ECO:0000256" key="1">
    <source>
        <dbReference type="SAM" id="MobiDB-lite"/>
    </source>
</evidence>
<dbReference type="EMBL" id="JAEACQ010000317">
    <property type="protein sequence ID" value="MBL7632392.1"/>
    <property type="molecule type" value="Genomic_DNA"/>
</dbReference>
<dbReference type="RefSeq" id="WP_203007225.1">
    <property type="nucleotide sequence ID" value="NZ_JADWYU010000052.1"/>
</dbReference>
<evidence type="ECO:0000313" key="4">
    <source>
        <dbReference type="Proteomes" id="UP000604475"/>
    </source>
</evidence>
<evidence type="ECO:0000256" key="2">
    <source>
        <dbReference type="SAM" id="Phobius"/>
    </source>
</evidence>
<keyword evidence="2" id="KW-0472">Membrane</keyword>
<dbReference type="AlphaFoldDB" id="A0A937RLM4"/>
<accession>A0A937RLM4</accession>
<evidence type="ECO:0000313" key="3">
    <source>
        <dbReference type="EMBL" id="MBL7632392.1"/>
    </source>
</evidence>
<feature type="region of interest" description="Disordered" evidence="1">
    <location>
        <begin position="63"/>
        <end position="95"/>
    </location>
</feature>
<gene>
    <name evidence="3" type="ORF">I7412_35605</name>
</gene>
<feature type="compositionally biased region" description="Low complexity" evidence="1">
    <location>
        <begin position="76"/>
        <end position="95"/>
    </location>
</feature>
<dbReference type="Proteomes" id="UP000604475">
    <property type="component" value="Unassembled WGS sequence"/>
</dbReference>
<protein>
    <submittedName>
        <fullName evidence="3">Uncharacterized protein</fullName>
    </submittedName>
</protein>
<sequence length="95" mass="10054">MTTLVLLLYMQTLAFLADEARSTPVGADPEGLRELSPVLHAAGAVVLLLVALVLSVYKPRSLTAHGRRKHQHTRRQQPAPRAGSPAGPAPAGSAR</sequence>
<keyword evidence="4" id="KW-1185">Reference proteome</keyword>
<keyword evidence="2" id="KW-0812">Transmembrane</keyword>
<keyword evidence="2" id="KW-1133">Transmembrane helix</keyword>
<reference evidence="3" key="1">
    <citation type="submission" date="2020-12" db="EMBL/GenBank/DDBJ databases">
        <title>Genomic characterization of non-nitrogen-fixing Frankia strains.</title>
        <authorList>
            <person name="Carlos-Shanley C."/>
            <person name="Guerra T."/>
            <person name="Hahn D."/>
        </authorList>
    </citation>
    <scope>NUCLEOTIDE SEQUENCE</scope>
    <source>
        <strain evidence="3">CN6</strain>
    </source>
</reference>
<feature type="transmembrane region" description="Helical" evidence="2">
    <location>
        <begin position="38"/>
        <end position="57"/>
    </location>
</feature>
<proteinExistence type="predicted"/>
<name>A0A937RLM4_9ACTN</name>
<feature type="compositionally biased region" description="Basic residues" evidence="1">
    <location>
        <begin position="65"/>
        <end position="75"/>
    </location>
</feature>
<comment type="caution">
    <text evidence="3">The sequence shown here is derived from an EMBL/GenBank/DDBJ whole genome shotgun (WGS) entry which is preliminary data.</text>
</comment>